<feature type="domain" description="HSA" evidence="11">
    <location>
        <begin position="733"/>
        <end position="813"/>
    </location>
</feature>
<dbReference type="InterPro" id="IPR014012">
    <property type="entry name" value="HSA_dom"/>
</dbReference>
<dbReference type="GO" id="GO:0005634">
    <property type="term" value="C:nucleus"/>
    <property type="evidence" value="ECO:0007669"/>
    <property type="project" value="UniProtKB-SubCell"/>
</dbReference>
<feature type="compositionally biased region" description="Basic and acidic residues" evidence="9">
    <location>
        <begin position="264"/>
        <end position="288"/>
    </location>
</feature>
<comment type="function">
    <text evidence="7">Component of the NuA4 histone acetyltransferase complex which is involved in transcriptional activation of selected genes principally by acetylation of nucleosomal histone H4 and H2A. The NuA4 complex is also involved in DNA repair.</text>
</comment>
<evidence type="ECO:0000313" key="12">
    <source>
        <dbReference type="EMBL" id="TVY40112.1"/>
    </source>
</evidence>
<dbReference type="OrthoDB" id="5364245at2759"/>
<dbReference type="SUPFAM" id="SSF46689">
    <property type="entry name" value="Homeodomain-like"/>
    <property type="match status" value="1"/>
</dbReference>
<evidence type="ECO:0000256" key="5">
    <source>
        <dbReference type="ARBA" id="ARBA00023204"/>
    </source>
</evidence>
<evidence type="ECO:0000259" key="11">
    <source>
        <dbReference type="PROSITE" id="PS51204"/>
    </source>
</evidence>
<evidence type="ECO:0000256" key="2">
    <source>
        <dbReference type="ARBA" id="ARBA00008913"/>
    </source>
</evidence>
<dbReference type="SMART" id="SM00717">
    <property type="entry name" value="SANT"/>
    <property type="match status" value="1"/>
</dbReference>
<feature type="region of interest" description="Disordered" evidence="9">
    <location>
        <begin position="1197"/>
        <end position="1268"/>
    </location>
</feature>
<feature type="compositionally biased region" description="Polar residues" evidence="9">
    <location>
        <begin position="80"/>
        <end position="95"/>
    </location>
</feature>
<dbReference type="InterPro" id="IPR009057">
    <property type="entry name" value="Homeodomain-like_sf"/>
</dbReference>
<organism evidence="12 13">
    <name type="scientific">Lachnellula subtilissima</name>
    <dbReference type="NCBI Taxonomy" id="602034"/>
    <lineage>
        <taxon>Eukaryota</taxon>
        <taxon>Fungi</taxon>
        <taxon>Dikarya</taxon>
        <taxon>Ascomycota</taxon>
        <taxon>Pezizomycotina</taxon>
        <taxon>Leotiomycetes</taxon>
        <taxon>Helotiales</taxon>
        <taxon>Lachnaceae</taxon>
        <taxon>Lachnellula</taxon>
    </lineage>
</organism>
<dbReference type="Pfam" id="PF13921">
    <property type="entry name" value="Myb_DNA-bind_6"/>
    <property type="match status" value="1"/>
</dbReference>
<evidence type="ECO:0000256" key="3">
    <source>
        <dbReference type="ARBA" id="ARBA00022763"/>
    </source>
</evidence>
<evidence type="ECO:0000256" key="6">
    <source>
        <dbReference type="ARBA" id="ARBA00023242"/>
    </source>
</evidence>
<feature type="region of interest" description="Disordered" evidence="9">
    <location>
        <begin position="1092"/>
        <end position="1113"/>
    </location>
</feature>
<feature type="compositionally biased region" description="Polar residues" evidence="9">
    <location>
        <begin position="634"/>
        <end position="651"/>
    </location>
</feature>
<comment type="caution">
    <text evidence="12">The sequence shown here is derived from an EMBL/GenBank/DDBJ whole genome shotgun (WGS) entry which is preliminary data.</text>
</comment>
<accession>A0A8H8UDG2</accession>
<evidence type="ECO:0000256" key="7">
    <source>
        <dbReference type="ARBA" id="ARBA00025178"/>
    </source>
</evidence>
<reference evidence="12 13" key="1">
    <citation type="submission" date="2018-05" db="EMBL/GenBank/DDBJ databases">
        <title>Genome sequencing and assembly of the regulated plant pathogen Lachnellula willkommii and related sister species for the development of diagnostic species identification markers.</title>
        <authorList>
            <person name="Giroux E."/>
            <person name="Bilodeau G."/>
        </authorList>
    </citation>
    <scope>NUCLEOTIDE SEQUENCE [LARGE SCALE GENOMIC DNA]</scope>
    <source>
        <strain evidence="12 13">CBS 197.66</strain>
    </source>
</reference>
<dbReference type="GO" id="GO:0035267">
    <property type="term" value="C:NuA4 histone acetyltransferase complex"/>
    <property type="evidence" value="ECO:0007669"/>
    <property type="project" value="TreeGrafter"/>
</dbReference>
<keyword evidence="13" id="KW-1185">Reference proteome</keyword>
<dbReference type="CDD" id="cd00167">
    <property type="entry name" value="SANT"/>
    <property type="match status" value="1"/>
</dbReference>
<feature type="compositionally biased region" description="Low complexity" evidence="9">
    <location>
        <begin position="1469"/>
        <end position="1487"/>
    </location>
</feature>
<dbReference type="GO" id="GO:0003682">
    <property type="term" value="F:chromatin binding"/>
    <property type="evidence" value="ECO:0007669"/>
    <property type="project" value="TreeGrafter"/>
</dbReference>
<feature type="compositionally biased region" description="Basic and acidic residues" evidence="9">
    <location>
        <begin position="334"/>
        <end position="345"/>
    </location>
</feature>
<dbReference type="PANTHER" id="PTHR46459:SF1">
    <property type="entry name" value="E1A-BINDING PROTEIN P400"/>
    <property type="match status" value="1"/>
</dbReference>
<sequence length="1537" mass="169281">MSEVGAADRARLLRSKRTELSKIVTSRKRKLREFYAVCDNEGPVPQITLTSNDAPPPTPAEKHFLDVCDISLNRPFDASNLPTRRSLRSNAQKQRSPIRKLSNDGHPAESSRKPAKTQRDGSRTRKSRPTTPSSKSDLRPSTPVVEIRNGGQAVLSADMQRPTSKGSQTDLPPESAAVLNQIVEETFENAARPQFEVADTVVPAKDLESDRIRTTVESRPNSPGVDPRKAMPISAEDAAELNEPLVEGLGSHDTHHKAATVHLPPKEVQERNIRERQRAREQKEEARHLSINPPPRDGGRNAELVSSPGSTVDANSATTPALHDTSTDTSPENDNSRYDAERLDKDDDVQTPPELKPTPEEVAEKEHHDRILDAQIEVSRREILRSSPSAADNQLRMEEQQAATMTRTLGDELQPDGTSEDEGDALTKGAHEIVEDATEDQDEVVAVPTPEDVSMSGVERSHEKPKDPESRPREVADSEAEDDVPVDAMDIDATTVKDSFESSEALESLNPPASPRADSPEPAAVPPGDESSATPAEATRQRTPSIAATTPALERSTTRLSSGAIRHKSVNEILGEIPRPNTSNSERTPAKLNTDSGSAENSGSPSRSTTPQSPGNRIRSLVEKAKDRERSKLSHVTFSRTRPNKSGSNDTALMPSGPQVSKPTHDDYFKPLFIASAASDRRGTPTLDSLLATAHKTITTSNAYVPLQETQTVKVLKRIYQLQSGNKWTLRQPKRAPEPNRPTTQWDVLLQEAKWMRTDFREERKWKTTVARNLASACAEWVGASPEDRKLLQVNATSPPLAEPSKDTEMSDSDPSHPTPDLVASGEFGSPMEDLDEEPRLDLMETVAPTAIFALQDDDVVFGLRRSPTADKLLAELPMYGAPLSVPQSDIPTSEIDPDRAWRRPALPLSKYVEGRMELKSEGPPRKRSRFEYEHEDDDEDEVVFGEPGNKPISPPEATDVALFNPEHKHIRDRIHSSHQFRPPSEFPMPLQSFFETRIASQWTWDEDNELKTLVREYSYNWSLISSMLASKSNYSSGAERRTPWECFERWIHLEGLPADMQKTHYFRAYTTRIEAANRNVMAQAAAVQPGVAPNGQIQPPSRRRTTTSVRVERRRNQKHLTLVDAMRKLAKKRETAIQKQQQAAGMAALRKANENHNPAPRGPNHSPQDFSRIKHEREEQFKERVIALQQRQEAQRRAVLAQQRNPAQNLQQQGLANGSQPRGPPPVNNPLAPNGNPSNSGQNLTVPGQNRAPRPMPPQMGQPGSNGLRVPQLPMNGMPPGPGPMQGMQPQMPMQPTVGLVTQAAQTAENQRALIQMQQQQGKVPGQSPQMHNSPPRPNGIPQPHGFPMQNMMGFNSNANGISTPPMNGMTSSPGQTHGQVSSPRMGQLPFSQDQPNNTIARMEATLRKQYPNLPTDQIMTMMTDLLKRNASQQRQQGLQSGLAQSAMNAAAGSGTGMMDANGQVPRQANNSPQGQQQQAYAQMLARQHENQKQAEQARQAANALSAGPPQNRGENGTPVQGHAHMNSSASVQSGK</sequence>
<keyword evidence="5" id="KW-0234">DNA repair</keyword>
<feature type="compositionally biased region" description="Polar residues" evidence="9">
    <location>
        <begin position="580"/>
        <end position="615"/>
    </location>
</feature>
<feature type="region of interest" description="Disordered" evidence="9">
    <location>
        <begin position="75"/>
        <end position="145"/>
    </location>
</feature>
<evidence type="ECO:0000256" key="8">
    <source>
        <dbReference type="ARBA" id="ARBA00029670"/>
    </source>
</evidence>
<dbReference type="InterPro" id="IPR001005">
    <property type="entry name" value="SANT/Myb"/>
</dbReference>
<evidence type="ECO:0000259" key="10">
    <source>
        <dbReference type="PROSITE" id="PS50090"/>
    </source>
</evidence>
<evidence type="ECO:0000313" key="13">
    <source>
        <dbReference type="Proteomes" id="UP000462212"/>
    </source>
</evidence>
<dbReference type="GO" id="GO:0006281">
    <property type="term" value="P:DNA repair"/>
    <property type="evidence" value="ECO:0007669"/>
    <property type="project" value="UniProtKB-KW"/>
</dbReference>
<feature type="compositionally biased region" description="Polar residues" evidence="9">
    <location>
        <begin position="1527"/>
        <end position="1537"/>
    </location>
</feature>
<feature type="region of interest" description="Disordered" evidence="9">
    <location>
        <begin position="798"/>
        <end position="835"/>
    </location>
</feature>
<keyword evidence="6" id="KW-0539">Nucleus</keyword>
<feature type="compositionally biased region" description="Basic and acidic residues" evidence="9">
    <location>
        <begin position="918"/>
        <end position="933"/>
    </location>
</feature>
<feature type="region of interest" description="Disordered" evidence="9">
    <location>
        <begin position="215"/>
        <end position="664"/>
    </location>
</feature>
<dbReference type="PANTHER" id="PTHR46459">
    <property type="entry name" value="E1A-BINDING PROTEIN P400-RELATED"/>
    <property type="match status" value="1"/>
</dbReference>
<feature type="compositionally biased region" description="Basic and acidic residues" evidence="9">
    <location>
        <begin position="459"/>
        <end position="476"/>
    </location>
</feature>
<feature type="region of interest" description="Disordered" evidence="9">
    <location>
        <begin position="42"/>
        <end position="62"/>
    </location>
</feature>
<dbReference type="EMBL" id="QGMJ01000194">
    <property type="protein sequence ID" value="TVY40112.1"/>
    <property type="molecule type" value="Genomic_DNA"/>
</dbReference>
<feature type="region of interest" description="Disordered" evidence="9">
    <location>
        <begin position="918"/>
        <end position="943"/>
    </location>
</feature>
<dbReference type="SMART" id="SM00573">
    <property type="entry name" value="HSA"/>
    <property type="match status" value="1"/>
</dbReference>
<gene>
    <name evidence="12" type="primary">EAF1</name>
    <name evidence="12" type="ORF">LSUB1_G003601</name>
</gene>
<feature type="compositionally biased region" description="Acidic residues" evidence="9">
    <location>
        <begin position="934"/>
        <end position="943"/>
    </location>
</feature>
<feature type="compositionally biased region" description="Polar residues" evidence="9">
    <location>
        <begin position="307"/>
        <end position="319"/>
    </location>
</feature>
<comment type="similarity">
    <text evidence="2">Belongs to the EAF1 family.</text>
</comment>
<dbReference type="Proteomes" id="UP000462212">
    <property type="component" value="Unassembled WGS sequence"/>
</dbReference>
<feature type="region of interest" description="Disordered" evidence="9">
    <location>
        <begin position="1453"/>
        <end position="1537"/>
    </location>
</feature>
<name>A0A8H8UDG2_9HELO</name>
<feature type="domain" description="Myb-like" evidence="10">
    <location>
        <begin position="1001"/>
        <end position="1055"/>
    </location>
</feature>
<comment type="subcellular location">
    <subcellularLocation>
        <location evidence="1">Nucleus</location>
    </subcellularLocation>
</comment>
<proteinExistence type="inferred from homology"/>
<feature type="compositionally biased region" description="Basic and acidic residues" evidence="9">
    <location>
        <begin position="357"/>
        <end position="384"/>
    </location>
</feature>
<dbReference type="PROSITE" id="PS50090">
    <property type="entry name" value="MYB_LIKE"/>
    <property type="match status" value="1"/>
</dbReference>
<evidence type="ECO:0000256" key="4">
    <source>
        <dbReference type="ARBA" id="ARBA00022853"/>
    </source>
</evidence>
<feature type="compositionally biased region" description="Basic and acidic residues" evidence="9">
    <location>
        <begin position="620"/>
        <end position="632"/>
    </location>
</feature>
<protein>
    <recommendedName>
        <fullName evidence="8">Vacuolar import and degradation protein 21</fullName>
    </recommendedName>
</protein>
<feature type="compositionally biased region" description="Polar residues" evidence="9">
    <location>
        <begin position="1236"/>
        <end position="1249"/>
    </location>
</feature>
<feature type="compositionally biased region" description="Basic and acidic residues" evidence="9">
    <location>
        <begin position="101"/>
        <end position="123"/>
    </location>
</feature>
<feature type="compositionally biased region" description="Low complexity" evidence="9">
    <location>
        <begin position="1197"/>
        <end position="1214"/>
    </location>
</feature>
<dbReference type="PROSITE" id="PS51204">
    <property type="entry name" value="HSA"/>
    <property type="match status" value="1"/>
</dbReference>
<dbReference type="Pfam" id="PF07529">
    <property type="entry name" value="HSA"/>
    <property type="match status" value="1"/>
</dbReference>
<dbReference type="GO" id="GO:0006325">
    <property type="term" value="P:chromatin organization"/>
    <property type="evidence" value="ECO:0007669"/>
    <property type="project" value="UniProtKB-KW"/>
</dbReference>
<evidence type="ECO:0000256" key="9">
    <source>
        <dbReference type="SAM" id="MobiDB-lite"/>
    </source>
</evidence>
<keyword evidence="3" id="KW-0227">DNA damage</keyword>
<keyword evidence="4" id="KW-0156">Chromatin regulator</keyword>
<evidence type="ECO:0000256" key="1">
    <source>
        <dbReference type="ARBA" id="ARBA00004123"/>
    </source>
</evidence>
<dbReference type="Gene3D" id="1.10.10.60">
    <property type="entry name" value="Homeodomain-like"/>
    <property type="match status" value="1"/>
</dbReference>